<sequence>MKIPLDLQRLRGGIIVSCQAYPGEPFYGSDIMVRFAKAAVEGGAVGIRANSPQDIAEIKKAVRRIPLIGLWKRDYIGSDVYITPVWSDVSTVIDAGADMVALDATRRDRPNKERLEDIVSRVKSETQCLLMADISTVEEGLYAAQLGFDCVATTLSGYTPYSPRQSEPDYALVEALAAQVQIPVIAEGRILHPEQARACFARGAYAVVVGTAITRPHVMTRKFVEHVSSPGLRESGR</sequence>
<dbReference type="HAMAP" id="MF_01235">
    <property type="entry name" value="ManNAc6P_epimer"/>
    <property type="match status" value="1"/>
</dbReference>
<proteinExistence type="inferred from homology"/>
<evidence type="ECO:0000313" key="8">
    <source>
        <dbReference type="EMBL" id="KIL38245.1"/>
    </source>
</evidence>
<protein>
    <recommendedName>
        <fullName evidence="7">Putative N-acetylmannosamine-6-phosphate 2-epimerase</fullName>
        <ecNumber evidence="7">5.1.3.9</ecNumber>
    </recommendedName>
    <alternativeName>
        <fullName evidence="7">ManNAc-6-P epimerase</fullName>
    </alternativeName>
</protein>
<dbReference type="RefSeq" id="WP_041051584.1">
    <property type="nucleotide sequence ID" value="NZ_JXAK01000069.1"/>
</dbReference>
<keyword evidence="6 7" id="KW-0119">Carbohydrate metabolism</keyword>
<comment type="pathway">
    <text evidence="3 7">Amino-sugar metabolism; N-acetylneuraminate degradation; D-fructose 6-phosphate from N-acetylneuraminate: step 3/5.</text>
</comment>
<dbReference type="NCBIfam" id="NF002231">
    <property type="entry name" value="PRK01130.1"/>
    <property type="match status" value="1"/>
</dbReference>
<evidence type="ECO:0000256" key="5">
    <source>
        <dbReference type="ARBA" id="ARBA00023235"/>
    </source>
</evidence>
<keyword evidence="5 7" id="KW-0413">Isomerase</keyword>
<organism evidence="8 9">
    <name type="scientific">Gordoniibacillus kamchatkensis</name>
    <dbReference type="NCBI Taxonomy" id="1590651"/>
    <lineage>
        <taxon>Bacteria</taxon>
        <taxon>Bacillati</taxon>
        <taxon>Bacillota</taxon>
        <taxon>Bacilli</taxon>
        <taxon>Bacillales</taxon>
        <taxon>Paenibacillaceae</taxon>
        <taxon>Gordoniibacillus</taxon>
    </lineage>
</organism>
<dbReference type="Pfam" id="PF04131">
    <property type="entry name" value="NanE"/>
    <property type="match status" value="1"/>
</dbReference>
<dbReference type="Gene3D" id="3.20.20.70">
    <property type="entry name" value="Aldolase class I"/>
    <property type="match status" value="1"/>
</dbReference>
<evidence type="ECO:0000256" key="4">
    <source>
        <dbReference type="ARBA" id="ARBA00007439"/>
    </source>
</evidence>
<comment type="catalytic activity">
    <reaction evidence="1 7">
        <text>an N-acyl-D-glucosamine 6-phosphate = an N-acyl-D-mannosamine 6-phosphate</text>
        <dbReference type="Rhea" id="RHEA:23932"/>
        <dbReference type="ChEBI" id="CHEBI:57599"/>
        <dbReference type="ChEBI" id="CHEBI:57666"/>
        <dbReference type="EC" id="5.1.3.9"/>
    </reaction>
</comment>
<dbReference type="Proteomes" id="UP000031967">
    <property type="component" value="Unassembled WGS sequence"/>
</dbReference>
<gene>
    <name evidence="7" type="primary">nanE</name>
    <name evidence="8" type="ORF">SD70_27570</name>
</gene>
<dbReference type="CDD" id="cd04729">
    <property type="entry name" value="NanE"/>
    <property type="match status" value="1"/>
</dbReference>
<evidence type="ECO:0000313" key="9">
    <source>
        <dbReference type="Proteomes" id="UP000031967"/>
    </source>
</evidence>
<dbReference type="InterPro" id="IPR013785">
    <property type="entry name" value="Aldolase_TIM"/>
</dbReference>
<dbReference type="InterPro" id="IPR011060">
    <property type="entry name" value="RibuloseP-bd_barrel"/>
</dbReference>
<evidence type="ECO:0000256" key="1">
    <source>
        <dbReference type="ARBA" id="ARBA00000056"/>
    </source>
</evidence>
<dbReference type="SUPFAM" id="SSF51366">
    <property type="entry name" value="Ribulose-phoshate binding barrel"/>
    <property type="match status" value="1"/>
</dbReference>
<name>A0ABR5ACC3_9BACL</name>
<evidence type="ECO:0000256" key="2">
    <source>
        <dbReference type="ARBA" id="ARBA00002147"/>
    </source>
</evidence>
<dbReference type="PANTHER" id="PTHR36204:SF1">
    <property type="entry name" value="N-ACETYLMANNOSAMINE-6-PHOSPHATE 2-EPIMERASE-RELATED"/>
    <property type="match status" value="1"/>
</dbReference>
<comment type="similarity">
    <text evidence="4 7">Belongs to the NanE family.</text>
</comment>
<dbReference type="EC" id="5.1.3.9" evidence="7"/>
<evidence type="ECO:0000256" key="7">
    <source>
        <dbReference type="HAMAP-Rule" id="MF_01235"/>
    </source>
</evidence>
<evidence type="ECO:0000256" key="3">
    <source>
        <dbReference type="ARBA" id="ARBA00005081"/>
    </source>
</evidence>
<evidence type="ECO:0000256" key="6">
    <source>
        <dbReference type="ARBA" id="ARBA00023277"/>
    </source>
</evidence>
<comment type="function">
    <text evidence="2 7">Converts N-acetylmannosamine-6-phosphate (ManNAc-6-P) to N-acetylglucosamine-6-phosphate (GlcNAc-6-P).</text>
</comment>
<keyword evidence="9" id="KW-1185">Reference proteome</keyword>
<comment type="caution">
    <text evidence="8">The sequence shown here is derived from an EMBL/GenBank/DDBJ whole genome shotgun (WGS) entry which is preliminary data.</text>
</comment>
<dbReference type="EMBL" id="JXAK01000069">
    <property type="protein sequence ID" value="KIL38245.1"/>
    <property type="molecule type" value="Genomic_DNA"/>
</dbReference>
<reference evidence="8 9" key="1">
    <citation type="submission" date="2014-12" db="EMBL/GenBank/DDBJ databases">
        <title>Draft genome sequence of Paenibacillus kamchatkensis strain B-2647.</title>
        <authorList>
            <person name="Karlyshev A.V."/>
            <person name="Kudryashova E.B."/>
        </authorList>
    </citation>
    <scope>NUCLEOTIDE SEQUENCE [LARGE SCALE GENOMIC DNA]</scope>
    <source>
        <strain evidence="8 9">VKM B-2647</strain>
    </source>
</reference>
<dbReference type="InterPro" id="IPR007260">
    <property type="entry name" value="NanE"/>
</dbReference>
<dbReference type="PANTHER" id="PTHR36204">
    <property type="entry name" value="N-ACETYLMANNOSAMINE-6-PHOSPHATE 2-EPIMERASE-RELATED"/>
    <property type="match status" value="1"/>
</dbReference>
<accession>A0ABR5ACC3</accession>